<feature type="region of interest" description="Disordered" evidence="1">
    <location>
        <begin position="244"/>
        <end position="357"/>
    </location>
</feature>
<feature type="compositionally biased region" description="Acidic residues" evidence="1">
    <location>
        <begin position="28"/>
        <end position="66"/>
    </location>
</feature>
<name>A0A5J4X1W9_9EUKA</name>
<protein>
    <submittedName>
        <fullName evidence="2">Uncharacterized protein</fullName>
    </submittedName>
</protein>
<proteinExistence type="predicted"/>
<dbReference type="AlphaFoldDB" id="A0A5J4X1W9"/>
<feature type="compositionally biased region" description="Polar residues" evidence="1">
    <location>
        <begin position="69"/>
        <end position="80"/>
    </location>
</feature>
<organism evidence="2 3">
    <name type="scientific">Streblomastix strix</name>
    <dbReference type="NCBI Taxonomy" id="222440"/>
    <lineage>
        <taxon>Eukaryota</taxon>
        <taxon>Metamonada</taxon>
        <taxon>Preaxostyla</taxon>
        <taxon>Oxymonadida</taxon>
        <taxon>Streblomastigidae</taxon>
        <taxon>Streblomastix</taxon>
    </lineage>
</organism>
<evidence type="ECO:0000313" key="3">
    <source>
        <dbReference type="Proteomes" id="UP000324800"/>
    </source>
</evidence>
<feature type="compositionally biased region" description="Low complexity" evidence="1">
    <location>
        <begin position="9"/>
        <end position="24"/>
    </location>
</feature>
<feature type="region of interest" description="Disordered" evidence="1">
    <location>
        <begin position="1"/>
        <end position="135"/>
    </location>
</feature>
<feature type="compositionally biased region" description="Basic and acidic residues" evidence="1">
    <location>
        <begin position="308"/>
        <end position="323"/>
    </location>
</feature>
<feature type="compositionally biased region" description="Polar residues" evidence="1">
    <location>
        <begin position="292"/>
        <end position="307"/>
    </location>
</feature>
<sequence length="375" mass="41220">MIKQDESESGSSDFESDFTSSNNSADSDFQEDAKESEDNDDFEFVDDEVEDNKESGDEADNEEDDSSDGRSNSKQTTTSASKKRKANEVDRVMKEIQERFKRADEVKAKALQQQPNIQTQEDQQQSISHSQSSKQLLLTQRATSEDNLLPTLPKLEPQLQNLVDKEAGSNIGTFAPHLQAQAKLKQIIRISSSPTSGLSPATAQRTQAAGASSPAFLHGMNFISDNPQVNQPLMENALRATETGSQLALTEQHNKRHSQRSKNASYSMSKGGIGNRSDINYDNSYDQEKNIDNGSDSQNIGNINKQGKQGDDMNKSKSARNDDSQQQTNDPDDPKIRSLLQGALMNTGLPGSDDIEGGLKQLQKSIQELTEKTGD</sequence>
<evidence type="ECO:0000313" key="2">
    <source>
        <dbReference type="EMBL" id="KAA6401170.1"/>
    </source>
</evidence>
<reference evidence="2 3" key="1">
    <citation type="submission" date="2019-03" db="EMBL/GenBank/DDBJ databases">
        <title>Single cell metagenomics reveals metabolic interactions within the superorganism composed of flagellate Streblomastix strix and complex community of Bacteroidetes bacteria on its surface.</title>
        <authorList>
            <person name="Treitli S.C."/>
            <person name="Kolisko M."/>
            <person name="Husnik F."/>
            <person name="Keeling P."/>
            <person name="Hampl V."/>
        </authorList>
    </citation>
    <scope>NUCLEOTIDE SEQUENCE [LARGE SCALE GENOMIC DNA]</scope>
    <source>
        <strain evidence="2">ST1C</strain>
    </source>
</reference>
<gene>
    <name evidence="2" type="ORF">EZS28_003311</name>
</gene>
<dbReference type="EMBL" id="SNRW01000433">
    <property type="protein sequence ID" value="KAA6401170.1"/>
    <property type="molecule type" value="Genomic_DNA"/>
</dbReference>
<comment type="caution">
    <text evidence="2">The sequence shown here is derived from an EMBL/GenBank/DDBJ whole genome shotgun (WGS) entry which is preliminary data.</text>
</comment>
<dbReference type="Proteomes" id="UP000324800">
    <property type="component" value="Unassembled WGS sequence"/>
</dbReference>
<evidence type="ECO:0000256" key="1">
    <source>
        <dbReference type="SAM" id="MobiDB-lite"/>
    </source>
</evidence>
<feature type="compositionally biased region" description="Basic and acidic residues" evidence="1">
    <location>
        <begin position="86"/>
        <end position="108"/>
    </location>
</feature>
<accession>A0A5J4X1W9</accession>
<feature type="compositionally biased region" description="Low complexity" evidence="1">
    <location>
        <begin position="120"/>
        <end position="135"/>
    </location>
</feature>